<dbReference type="EMBL" id="JBHSBU010000001">
    <property type="protein sequence ID" value="MFC4158078.1"/>
    <property type="molecule type" value="Genomic_DNA"/>
</dbReference>
<proteinExistence type="predicted"/>
<name>A0ABV8MLX0_9NEIS</name>
<organism evidence="1 2">
    <name type="scientific">Chitinimonas lacunae</name>
    <dbReference type="NCBI Taxonomy" id="1963018"/>
    <lineage>
        <taxon>Bacteria</taxon>
        <taxon>Pseudomonadati</taxon>
        <taxon>Pseudomonadota</taxon>
        <taxon>Betaproteobacteria</taxon>
        <taxon>Neisseriales</taxon>
        <taxon>Chitinibacteraceae</taxon>
        <taxon>Chitinimonas</taxon>
    </lineage>
</organism>
<comment type="caution">
    <text evidence="1">The sequence shown here is derived from an EMBL/GenBank/DDBJ whole genome shotgun (WGS) entry which is preliminary data.</text>
</comment>
<protein>
    <submittedName>
        <fullName evidence="1">Uncharacterized protein</fullName>
    </submittedName>
</protein>
<evidence type="ECO:0000313" key="2">
    <source>
        <dbReference type="Proteomes" id="UP001595791"/>
    </source>
</evidence>
<keyword evidence="2" id="KW-1185">Reference proteome</keyword>
<evidence type="ECO:0000313" key="1">
    <source>
        <dbReference type="EMBL" id="MFC4158078.1"/>
    </source>
</evidence>
<gene>
    <name evidence="1" type="ORF">ACFOW7_01780</name>
</gene>
<dbReference type="Proteomes" id="UP001595791">
    <property type="component" value="Unassembled WGS sequence"/>
</dbReference>
<dbReference type="RefSeq" id="WP_378160377.1">
    <property type="nucleotide sequence ID" value="NZ_JBHSBU010000001.1"/>
</dbReference>
<reference evidence="2" key="1">
    <citation type="journal article" date="2019" name="Int. J. Syst. Evol. Microbiol.">
        <title>The Global Catalogue of Microorganisms (GCM) 10K type strain sequencing project: providing services to taxonomists for standard genome sequencing and annotation.</title>
        <authorList>
            <consortium name="The Broad Institute Genomics Platform"/>
            <consortium name="The Broad Institute Genome Sequencing Center for Infectious Disease"/>
            <person name="Wu L."/>
            <person name="Ma J."/>
        </authorList>
    </citation>
    <scope>NUCLEOTIDE SEQUENCE [LARGE SCALE GENOMIC DNA]</scope>
    <source>
        <strain evidence="2">LMG 29894</strain>
    </source>
</reference>
<sequence>MSQILIDGISLRSLLGAAEPLARLALLLAALAALTGSQTPAQLLAALFRLLRPLDWLGDMRVRWTVRLWLALRYGEQALGTGGSLNERLAVLSETQAAGEEVLVLVLPPHTAADWVWLALAVLPLAWGSVWLG</sequence>
<accession>A0ABV8MLX0</accession>